<organism evidence="2 3">
    <name type="scientific">Morus notabilis</name>
    <dbReference type="NCBI Taxonomy" id="981085"/>
    <lineage>
        <taxon>Eukaryota</taxon>
        <taxon>Viridiplantae</taxon>
        <taxon>Streptophyta</taxon>
        <taxon>Embryophyta</taxon>
        <taxon>Tracheophyta</taxon>
        <taxon>Spermatophyta</taxon>
        <taxon>Magnoliopsida</taxon>
        <taxon>eudicotyledons</taxon>
        <taxon>Gunneridae</taxon>
        <taxon>Pentapetalae</taxon>
        <taxon>rosids</taxon>
        <taxon>fabids</taxon>
        <taxon>Rosales</taxon>
        <taxon>Moraceae</taxon>
        <taxon>Moreae</taxon>
        <taxon>Morus</taxon>
    </lineage>
</organism>
<keyword evidence="3" id="KW-1185">Reference proteome</keyword>
<evidence type="ECO:0000313" key="2">
    <source>
        <dbReference type="EMBL" id="EXB22712.1"/>
    </source>
</evidence>
<feature type="compositionally biased region" description="Polar residues" evidence="1">
    <location>
        <begin position="69"/>
        <end position="108"/>
    </location>
</feature>
<dbReference type="AlphaFoldDB" id="W9QWF6"/>
<reference evidence="3" key="1">
    <citation type="submission" date="2013-01" db="EMBL/GenBank/DDBJ databases">
        <title>Draft Genome Sequence of a Mulberry Tree, Morus notabilis C.K. Schneid.</title>
        <authorList>
            <person name="He N."/>
            <person name="Zhao S."/>
        </authorList>
    </citation>
    <scope>NUCLEOTIDE SEQUENCE</scope>
</reference>
<dbReference type="EMBL" id="KE343302">
    <property type="protein sequence ID" value="EXB22712.1"/>
    <property type="molecule type" value="Genomic_DNA"/>
</dbReference>
<sequence>MVDVCCNVYLHEHVCTILYVLWGGALCVTKHTPHVGSPYVWELSKYGRCMRKIVCTRGTSLGEREDTAQPPQDTQEQPDYNSTLFQDSQDPNNDSSTDLNQWLTRDYL</sequence>
<evidence type="ECO:0000256" key="1">
    <source>
        <dbReference type="SAM" id="MobiDB-lite"/>
    </source>
</evidence>
<dbReference type="Proteomes" id="UP000030645">
    <property type="component" value="Unassembled WGS sequence"/>
</dbReference>
<evidence type="ECO:0000313" key="3">
    <source>
        <dbReference type="Proteomes" id="UP000030645"/>
    </source>
</evidence>
<protein>
    <submittedName>
        <fullName evidence="2">Uncharacterized protein</fullName>
    </submittedName>
</protein>
<feature type="region of interest" description="Disordered" evidence="1">
    <location>
        <begin position="61"/>
        <end position="108"/>
    </location>
</feature>
<accession>W9QWF6</accession>
<name>W9QWF6_9ROSA</name>
<gene>
    <name evidence="2" type="ORF">L484_000887</name>
</gene>
<proteinExistence type="predicted"/>